<dbReference type="EMBL" id="NMUH01008028">
    <property type="protein sequence ID" value="MQM18194.1"/>
    <property type="molecule type" value="Genomic_DNA"/>
</dbReference>
<dbReference type="AlphaFoldDB" id="A0A843XFB4"/>
<sequence length="179" mass="20221">MVVKGRCLRNRLMRGWASHSCRGVLRRHDCFSDRRDRCPVCQNGRVGWQFFVLVVLVVRWCHLHHAGDVFVVLGARRRWSFRREGPNGSALLVELPCDFSTVLHARGDRGEVVSSPSCRGRVRGSWSEEEVRQGAHRAEETGRPFESPDPWAATAKIGFSAWAEGRVLGVVTVRAQSLM</sequence>
<keyword evidence="2" id="KW-1185">Reference proteome</keyword>
<reference evidence="1" key="1">
    <citation type="submission" date="2017-07" db="EMBL/GenBank/DDBJ databases">
        <title>Taro Niue Genome Assembly and Annotation.</title>
        <authorList>
            <person name="Atibalentja N."/>
            <person name="Keating K."/>
            <person name="Fields C.J."/>
        </authorList>
    </citation>
    <scope>NUCLEOTIDE SEQUENCE</scope>
    <source>
        <strain evidence="1">Niue_2</strain>
        <tissue evidence="1">Leaf</tissue>
    </source>
</reference>
<organism evidence="1 2">
    <name type="scientific">Colocasia esculenta</name>
    <name type="common">Wild taro</name>
    <name type="synonym">Arum esculentum</name>
    <dbReference type="NCBI Taxonomy" id="4460"/>
    <lineage>
        <taxon>Eukaryota</taxon>
        <taxon>Viridiplantae</taxon>
        <taxon>Streptophyta</taxon>
        <taxon>Embryophyta</taxon>
        <taxon>Tracheophyta</taxon>
        <taxon>Spermatophyta</taxon>
        <taxon>Magnoliopsida</taxon>
        <taxon>Liliopsida</taxon>
        <taxon>Araceae</taxon>
        <taxon>Aroideae</taxon>
        <taxon>Colocasieae</taxon>
        <taxon>Colocasia</taxon>
    </lineage>
</organism>
<evidence type="ECO:0000313" key="1">
    <source>
        <dbReference type="EMBL" id="MQM18194.1"/>
    </source>
</evidence>
<name>A0A843XFB4_COLES</name>
<gene>
    <name evidence="1" type="ORF">Taro_051183</name>
</gene>
<proteinExistence type="predicted"/>
<dbReference type="Proteomes" id="UP000652761">
    <property type="component" value="Unassembled WGS sequence"/>
</dbReference>
<accession>A0A843XFB4</accession>
<comment type="caution">
    <text evidence="1">The sequence shown here is derived from an EMBL/GenBank/DDBJ whole genome shotgun (WGS) entry which is preliminary data.</text>
</comment>
<protein>
    <submittedName>
        <fullName evidence="1">Uncharacterized protein</fullName>
    </submittedName>
</protein>
<evidence type="ECO:0000313" key="2">
    <source>
        <dbReference type="Proteomes" id="UP000652761"/>
    </source>
</evidence>